<protein>
    <submittedName>
        <fullName evidence="3">Uncharacterized protein</fullName>
    </submittedName>
</protein>
<dbReference type="PANTHER" id="PTHR37576:SF2">
    <property type="entry name" value="DEFECT AT LOW TEMPERATURE PROTEIN 1"/>
    <property type="match status" value="1"/>
</dbReference>
<dbReference type="PANTHER" id="PTHR37576">
    <property type="entry name" value="DEFECT AT LOW TEMPERATURE PROTEIN 1"/>
    <property type="match status" value="1"/>
</dbReference>
<dbReference type="VEuPathDB" id="FungiDB:HMPREF1541_10484"/>
<dbReference type="HOGENOM" id="CLU_020821_1_0_1"/>
<evidence type="ECO:0000313" key="3">
    <source>
        <dbReference type="EMBL" id="ETN44304.1"/>
    </source>
</evidence>
<keyword evidence="2" id="KW-0812">Transmembrane</keyword>
<reference evidence="3 4" key="1">
    <citation type="submission" date="2013-03" db="EMBL/GenBank/DDBJ databases">
        <title>The Genome Sequence of Phialophora europaea CBS 101466.</title>
        <authorList>
            <consortium name="The Broad Institute Genomics Platform"/>
            <person name="Cuomo C."/>
            <person name="de Hoog S."/>
            <person name="Gorbushina A."/>
            <person name="Walker B."/>
            <person name="Young S.K."/>
            <person name="Zeng Q."/>
            <person name="Gargeya S."/>
            <person name="Fitzgerald M."/>
            <person name="Haas B."/>
            <person name="Abouelleil A."/>
            <person name="Allen A.W."/>
            <person name="Alvarado L."/>
            <person name="Arachchi H.M."/>
            <person name="Berlin A.M."/>
            <person name="Chapman S.B."/>
            <person name="Gainer-Dewar J."/>
            <person name="Goldberg J."/>
            <person name="Griggs A."/>
            <person name="Gujja S."/>
            <person name="Hansen M."/>
            <person name="Howarth C."/>
            <person name="Imamovic A."/>
            <person name="Ireland A."/>
            <person name="Larimer J."/>
            <person name="McCowan C."/>
            <person name="Murphy C."/>
            <person name="Pearson M."/>
            <person name="Poon T.W."/>
            <person name="Priest M."/>
            <person name="Roberts A."/>
            <person name="Saif S."/>
            <person name="Shea T."/>
            <person name="Sisk P."/>
            <person name="Sykes S."/>
            <person name="Wortman J."/>
            <person name="Nusbaum C."/>
            <person name="Birren B."/>
        </authorList>
    </citation>
    <scope>NUCLEOTIDE SEQUENCE [LARGE SCALE GENOMIC DNA]</scope>
    <source>
        <strain evidence="3 4">CBS 101466</strain>
    </source>
</reference>
<dbReference type="STRING" id="1220924.W2S8P9"/>
<feature type="transmembrane region" description="Helical" evidence="2">
    <location>
        <begin position="42"/>
        <end position="65"/>
    </location>
</feature>
<keyword evidence="4" id="KW-1185">Reference proteome</keyword>
<gene>
    <name evidence="3" type="ORF">HMPREF1541_10484</name>
</gene>
<keyword evidence="2" id="KW-1133">Transmembrane helix</keyword>
<accession>W2S8P9</accession>
<dbReference type="OrthoDB" id="5357734at2759"/>
<dbReference type="InParanoid" id="W2S8P9"/>
<dbReference type="EMBL" id="KB822715">
    <property type="protein sequence ID" value="ETN44304.1"/>
    <property type="molecule type" value="Genomic_DNA"/>
</dbReference>
<proteinExistence type="predicted"/>
<dbReference type="Pfam" id="PF11374">
    <property type="entry name" value="DUF3176"/>
    <property type="match status" value="1"/>
</dbReference>
<evidence type="ECO:0000313" key="4">
    <source>
        <dbReference type="Proteomes" id="UP000030752"/>
    </source>
</evidence>
<organism evidence="3 4">
    <name type="scientific">Cyphellophora europaea (strain CBS 101466)</name>
    <name type="common">Phialophora europaea</name>
    <dbReference type="NCBI Taxonomy" id="1220924"/>
    <lineage>
        <taxon>Eukaryota</taxon>
        <taxon>Fungi</taxon>
        <taxon>Dikarya</taxon>
        <taxon>Ascomycota</taxon>
        <taxon>Pezizomycotina</taxon>
        <taxon>Eurotiomycetes</taxon>
        <taxon>Chaetothyriomycetidae</taxon>
        <taxon>Chaetothyriales</taxon>
        <taxon>Cyphellophoraceae</taxon>
        <taxon>Cyphellophora</taxon>
    </lineage>
</organism>
<dbReference type="InterPro" id="IPR021514">
    <property type="entry name" value="DUF3176"/>
</dbReference>
<dbReference type="eggNOG" id="ENOG502SN08">
    <property type="taxonomic scope" value="Eukaryota"/>
</dbReference>
<feature type="transmembrane region" description="Helical" evidence="2">
    <location>
        <begin position="568"/>
        <end position="588"/>
    </location>
</feature>
<dbReference type="Proteomes" id="UP000030752">
    <property type="component" value="Unassembled WGS sequence"/>
</dbReference>
<keyword evidence="2" id="KW-0472">Membrane</keyword>
<sequence length="727" mass="77723">MGQAPTVTTSSRPTLSDGASSNQSQQPEVVAWKPSYVRKVPLLGLACLAGVVLCSAAAVAVLVASNHMSSTKWHQNIAPNVCLSLINSVSNILLALAISYGVAIAWWRKAMHGATVAELHESWKATSSFRGVIGIVGSFNAVALAALAAKVAIADGVLFQRATCTYVHHDPPTAISSMGIASTEWPSTGYVVSNASYGGQASCGCFMIGDQYSPVVNTWETSNGFFRGYNDWFRSEGNPTQHCDGTCWTHIEAIGFEIDCEEDVLHRDIAAAPIAAWEAVHNGTNNSANLNASAWTDVQIFNSSFSLTYNDPTTNYTYLNLDLLRFVSDNPYNPSSRTCAGNVYTTSCKLRPALITYPVEVMNYSNPHIINGVSLNTQPADFMDPWQVANDASDADAQFKITGIPPQPYSRTTKQAQGVTVNRYLDVHDTHSVGSTSALGGLASAINHFLSSTATITYHGEAGADSVWSLKQVGTLSQRMMFGPPNMGSCDCSFLPQALDTIVESVNQLTFLTAIGMIQQDDFEGQTVSPGFAASTWEVERNATVAFRELSPAVQISDVVYYMTNFEYMVAGVITTLVAVMLVIPSYWRYGQLGRDVTLGPIEVASAFQAPLLTRGRRYRKKDTGDVEDLIKEVGDRKVMYGFVDEHVPSADGGGAVVGDSDSDGGAGTGTGGTAPRPAAVQRTSVYMGPPERVRPASGVYSPPTSPGVGSPRVVSTRAIVEGDEKV</sequence>
<evidence type="ECO:0000256" key="2">
    <source>
        <dbReference type="SAM" id="Phobius"/>
    </source>
</evidence>
<dbReference type="RefSeq" id="XP_008713377.1">
    <property type="nucleotide sequence ID" value="XM_008715155.1"/>
</dbReference>
<feature type="transmembrane region" description="Helical" evidence="2">
    <location>
        <begin position="85"/>
        <end position="107"/>
    </location>
</feature>
<dbReference type="AlphaFoldDB" id="W2S8P9"/>
<dbReference type="GeneID" id="19977823"/>
<feature type="region of interest" description="Disordered" evidence="1">
    <location>
        <begin position="652"/>
        <end position="727"/>
    </location>
</feature>
<evidence type="ECO:0000256" key="1">
    <source>
        <dbReference type="SAM" id="MobiDB-lite"/>
    </source>
</evidence>
<name>W2S8P9_CYPE1</name>
<feature type="region of interest" description="Disordered" evidence="1">
    <location>
        <begin position="1"/>
        <end position="26"/>
    </location>
</feature>
<feature type="transmembrane region" description="Helical" evidence="2">
    <location>
        <begin position="128"/>
        <end position="149"/>
    </location>
</feature>